<evidence type="ECO:0000259" key="1">
    <source>
        <dbReference type="Pfam" id="PF03235"/>
    </source>
</evidence>
<dbReference type="PANTHER" id="PTHR39639:SF1">
    <property type="entry name" value="DUF262 DOMAIN-CONTAINING PROTEIN"/>
    <property type="match status" value="1"/>
</dbReference>
<evidence type="ECO:0000313" key="3">
    <source>
        <dbReference type="Proteomes" id="UP000525389"/>
    </source>
</evidence>
<dbReference type="PANTHER" id="PTHR39639">
    <property type="entry name" value="CHROMOSOME 16, WHOLE GENOME SHOTGUN SEQUENCE"/>
    <property type="match status" value="1"/>
</dbReference>
<protein>
    <recommendedName>
        <fullName evidence="1">GmrSD restriction endonucleases N-terminal domain-containing protein</fullName>
    </recommendedName>
</protein>
<gene>
    <name evidence="2" type="ORF">HNQ09_003764</name>
</gene>
<dbReference type="RefSeq" id="WP_184032025.1">
    <property type="nucleotide sequence ID" value="NZ_JACHFN010000025.1"/>
</dbReference>
<comment type="caution">
    <text evidence="2">The sequence shown here is derived from an EMBL/GenBank/DDBJ whole genome shotgun (WGS) entry which is preliminary data.</text>
</comment>
<dbReference type="AlphaFoldDB" id="A0A7W8GIH8"/>
<keyword evidence="3" id="KW-1185">Reference proteome</keyword>
<proteinExistence type="predicted"/>
<dbReference type="Proteomes" id="UP000525389">
    <property type="component" value="Unassembled WGS sequence"/>
</dbReference>
<sequence>MRQPISTVYPISDILEWDYSKQIRITPKFQRRSVWMPKAKSYLMDTIVRGMPMPPIYIRPLLDTDSHRTIREVVDGQQRIRTILEYIKGEFSILSTHNKDLGGIFYSELSDQVKRNILEYKITANLLESISDSEVLELFSRINTYTVPLNAQELRNAQFFGLYKQSIYTLAHKHYKFFVNNKILTDVRIARMGDAELVSEIMTSFITQTWDTSNKVLRETYERFDDNFSNKDIYQEMFSETINFIAEVFGDGLKDSLFRRTPLFYSLFILCVNEIYSVEKALQGELERKDKGLAIRNITRMVKKVDELSKNDSQNREWLAFESAYSKGTASAKSRILRNTFLSSLSHE</sequence>
<evidence type="ECO:0000313" key="2">
    <source>
        <dbReference type="EMBL" id="MBB5236290.1"/>
    </source>
</evidence>
<accession>A0A7W8GIH8</accession>
<name>A0A7W8GIH8_9DEIO</name>
<reference evidence="2 3" key="1">
    <citation type="submission" date="2020-08" db="EMBL/GenBank/DDBJ databases">
        <title>Genomic Encyclopedia of Type Strains, Phase IV (KMG-IV): sequencing the most valuable type-strain genomes for metagenomic binning, comparative biology and taxonomic classification.</title>
        <authorList>
            <person name="Goeker M."/>
        </authorList>
    </citation>
    <scope>NUCLEOTIDE SEQUENCE [LARGE SCALE GENOMIC DNA]</scope>
    <source>
        <strain evidence="2 3">DSM 101791</strain>
    </source>
</reference>
<feature type="domain" description="GmrSD restriction endonucleases N-terminal" evidence="1">
    <location>
        <begin position="22"/>
        <end position="160"/>
    </location>
</feature>
<dbReference type="Pfam" id="PF03235">
    <property type="entry name" value="GmrSD_N"/>
    <property type="match status" value="1"/>
</dbReference>
<dbReference type="InterPro" id="IPR004919">
    <property type="entry name" value="GmrSD_N"/>
</dbReference>
<organism evidence="2 3">
    <name type="scientific">Deinococcus budaensis</name>
    <dbReference type="NCBI Taxonomy" id="1665626"/>
    <lineage>
        <taxon>Bacteria</taxon>
        <taxon>Thermotogati</taxon>
        <taxon>Deinococcota</taxon>
        <taxon>Deinococci</taxon>
        <taxon>Deinococcales</taxon>
        <taxon>Deinococcaceae</taxon>
        <taxon>Deinococcus</taxon>
    </lineage>
</organism>
<dbReference type="EMBL" id="JACHFN010000025">
    <property type="protein sequence ID" value="MBB5236290.1"/>
    <property type="molecule type" value="Genomic_DNA"/>
</dbReference>